<dbReference type="OrthoDB" id="3350268at2"/>
<sequence>MAPTADAVTLPDVKRVLVLSGRGRYEDPWHDMAATSHRVATVLTEAGYDVVVRGSFPNALDDVADVDLLVVNTGSGRPDAAHDGDDARWAPFHEAVRAWADAGRPVLALHQGANTFGDSPHWERILGGRWVDGESMHPPIGPATFVVADPDHPIGAPLVSRLTGAVTAFDERYSYLRVAPGIDVVLTQVHDDVAHPVVWAHQVGGVRVAYDGLGHDVRSYDSASRRALLRSEVTWLLAP</sequence>
<dbReference type="STRING" id="1814289.SAMN05216410_3329"/>
<protein>
    <recommendedName>
        <fullName evidence="1">ThuA-like domain-containing protein</fullName>
    </recommendedName>
</protein>
<gene>
    <name evidence="2" type="ORF">SAMN05216410_3329</name>
</gene>
<dbReference type="EMBL" id="FMYH01000007">
    <property type="protein sequence ID" value="SDD44193.1"/>
    <property type="molecule type" value="Genomic_DNA"/>
</dbReference>
<evidence type="ECO:0000259" key="1">
    <source>
        <dbReference type="Pfam" id="PF06283"/>
    </source>
</evidence>
<reference evidence="2 3" key="1">
    <citation type="submission" date="2016-09" db="EMBL/GenBank/DDBJ databases">
        <authorList>
            <person name="Capua I."/>
            <person name="De Benedictis P."/>
            <person name="Joannis T."/>
            <person name="Lombin L.H."/>
            <person name="Cattoli G."/>
        </authorList>
    </citation>
    <scope>NUCLEOTIDE SEQUENCE [LARGE SCALE GENOMIC DNA]</scope>
    <source>
        <strain evidence="2 3">ISLP-3</strain>
    </source>
</reference>
<keyword evidence="3" id="KW-1185">Reference proteome</keyword>
<name>A0A1G6USB7_9MICO</name>
<dbReference type="PANTHER" id="PTHR40469:SF2">
    <property type="entry name" value="GALACTOSE-BINDING DOMAIN-LIKE SUPERFAMILY PROTEIN"/>
    <property type="match status" value="1"/>
</dbReference>
<feature type="domain" description="ThuA-like" evidence="1">
    <location>
        <begin position="15"/>
        <end position="235"/>
    </location>
</feature>
<dbReference type="Pfam" id="PF06283">
    <property type="entry name" value="ThuA"/>
    <property type="match status" value="1"/>
</dbReference>
<dbReference type="InterPro" id="IPR029010">
    <property type="entry name" value="ThuA-like"/>
</dbReference>
<dbReference type="Proteomes" id="UP000199039">
    <property type="component" value="Unassembled WGS sequence"/>
</dbReference>
<dbReference type="InterPro" id="IPR029062">
    <property type="entry name" value="Class_I_gatase-like"/>
</dbReference>
<dbReference type="SUPFAM" id="SSF52317">
    <property type="entry name" value="Class I glutamine amidotransferase-like"/>
    <property type="match status" value="1"/>
</dbReference>
<dbReference type="Gene3D" id="3.40.50.880">
    <property type="match status" value="1"/>
</dbReference>
<evidence type="ECO:0000313" key="3">
    <source>
        <dbReference type="Proteomes" id="UP000199039"/>
    </source>
</evidence>
<proteinExistence type="predicted"/>
<evidence type="ECO:0000313" key="2">
    <source>
        <dbReference type="EMBL" id="SDD44193.1"/>
    </source>
</evidence>
<accession>A0A1G6USB7</accession>
<dbReference type="PANTHER" id="PTHR40469">
    <property type="entry name" value="SECRETED GLYCOSYL HYDROLASE"/>
    <property type="match status" value="1"/>
</dbReference>
<dbReference type="AlphaFoldDB" id="A0A1G6USB7"/>
<organism evidence="2 3">
    <name type="scientific">Sanguibacter gelidistatuariae</name>
    <dbReference type="NCBI Taxonomy" id="1814289"/>
    <lineage>
        <taxon>Bacteria</taxon>
        <taxon>Bacillati</taxon>
        <taxon>Actinomycetota</taxon>
        <taxon>Actinomycetes</taxon>
        <taxon>Micrococcales</taxon>
        <taxon>Sanguibacteraceae</taxon>
        <taxon>Sanguibacter</taxon>
    </lineage>
</organism>